<name>A0A6N8HZI2_9FIRM</name>
<proteinExistence type="predicted"/>
<dbReference type="Pfam" id="PF04985">
    <property type="entry name" value="Phage_tube"/>
    <property type="match status" value="1"/>
</dbReference>
<dbReference type="InterPro" id="IPR006498">
    <property type="entry name" value="Tail_tube"/>
</dbReference>
<keyword evidence="2" id="KW-1185">Reference proteome</keyword>
<evidence type="ECO:0000313" key="2">
    <source>
        <dbReference type="Proteomes" id="UP000469440"/>
    </source>
</evidence>
<gene>
    <name evidence="1" type="ORF">CAFE_17800</name>
</gene>
<comment type="caution">
    <text evidence="1">The sequence shown here is derived from an EMBL/GenBank/DDBJ whole genome shotgun (WGS) entry which is preliminary data.</text>
</comment>
<dbReference type="Proteomes" id="UP000469440">
    <property type="component" value="Unassembled WGS sequence"/>
</dbReference>
<organism evidence="1 2">
    <name type="scientific">Caproicibacter fermentans</name>
    <dbReference type="NCBI Taxonomy" id="2576756"/>
    <lineage>
        <taxon>Bacteria</taxon>
        <taxon>Bacillati</taxon>
        <taxon>Bacillota</taxon>
        <taxon>Clostridia</taxon>
        <taxon>Eubacteriales</taxon>
        <taxon>Acutalibacteraceae</taxon>
        <taxon>Caproicibacter</taxon>
    </lineage>
</organism>
<sequence>MRKLIIGATGGIKVFANGSELSNVTSISFPEIELSSEEISGAGILGSIAMPTPGQFGAMTTTVSLRAAGKDKKYLLASVVNLEIRLGANFRASDGTLYVAGTRIYVRGNPIKVANGSGEIGKTRDESVDYSTTRYREVVDGEETLLIDQIAGIYRVGGENMLAGLNSALG</sequence>
<protein>
    <submittedName>
        <fullName evidence="1">Phage tail tube protein FII</fullName>
    </submittedName>
</protein>
<dbReference type="EMBL" id="VWXL01000052">
    <property type="protein sequence ID" value="MVB11078.1"/>
    <property type="molecule type" value="Genomic_DNA"/>
</dbReference>
<dbReference type="RefSeq" id="WP_156990417.1">
    <property type="nucleotide sequence ID" value="NZ_VWXL01000052.1"/>
</dbReference>
<evidence type="ECO:0000313" key="1">
    <source>
        <dbReference type="EMBL" id="MVB11078.1"/>
    </source>
</evidence>
<dbReference type="AlphaFoldDB" id="A0A6N8HZI2"/>
<reference evidence="1 2" key="1">
    <citation type="submission" date="2019-09" db="EMBL/GenBank/DDBJ databases">
        <title>Genome sequence of Clostridium sp. EA1.</title>
        <authorList>
            <person name="Poehlein A."/>
            <person name="Bengelsdorf F.R."/>
            <person name="Daniel R."/>
        </authorList>
    </citation>
    <scope>NUCLEOTIDE SEQUENCE [LARGE SCALE GENOMIC DNA]</scope>
    <source>
        <strain evidence="1 2">EA1</strain>
    </source>
</reference>
<accession>A0A6N8HZI2</accession>
<dbReference type="OrthoDB" id="9814992at2"/>